<feature type="compositionally biased region" description="Basic and acidic residues" evidence="1">
    <location>
        <begin position="1"/>
        <end position="12"/>
    </location>
</feature>
<accession>A0A2G8S8X1</accession>
<evidence type="ECO:0000256" key="1">
    <source>
        <dbReference type="SAM" id="MobiDB-lite"/>
    </source>
</evidence>
<evidence type="ECO:0000313" key="4">
    <source>
        <dbReference type="Proteomes" id="UP000230002"/>
    </source>
</evidence>
<reference evidence="3 4" key="1">
    <citation type="journal article" date="2015" name="Sci. Rep.">
        <title>Chromosome-level genome map provides insights into diverse defense mechanisms in the medicinal fungus Ganoderma sinense.</title>
        <authorList>
            <person name="Zhu Y."/>
            <person name="Xu J."/>
            <person name="Sun C."/>
            <person name="Zhou S."/>
            <person name="Xu H."/>
            <person name="Nelson D.R."/>
            <person name="Qian J."/>
            <person name="Song J."/>
            <person name="Luo H."/>
            <person name="Xiang L."/>
            <person name="Li Y."/>
            <person name="Xu Z."/>
            <person name="Ji A."/>
            <person name="Wang L."/>
            <person name="Lu S."/>
            <person name="Hayward A."/>
            <person name="Sun W."/>
            <person name="Li X."/>
            <person name="Schwartz D.C."/>
            <person name="Wang Y."/>
            <person name="Chen S."/>
        </authorList>
    </citation>
    <scope>NUCLEOTIDE SEQUENCE [LARGE SCALE GENOMIC DNA]</scope>
    <source>
        <strain evidence="3 4">ZZ0214-1</strain>
    </source>
</reference>
<dbReference type="EMBL" id="AYKW01000016">
    <property type="protein sequence ID" value="PIL30226.1"/>
    <property type="molecule type" value="Genomic_DNA"/>
</dbReference>
<name>A0A2G8S8X1_9APHY</name>
<gene>
    <name evidence="2" type="ORF">GSI_07629</name>
    <name evidence="3" type="ORF">GSI_07804</name>
</gene>
<dbReference type="Proteomes" id="UP000230002">
    <property type="component" value="Unassembled WGS sequence"/>
</dbReference>
<proteinExistence type="predicted"/>
<dbReference type="AlphaFoldDB" id="A0A2G8S8X1"/>
<dbReference type="EMBL" id="AYKW01000016">
    <property type="protein sequence ID" value="PIL30052.1"/>
    <property type="molecule type" value="Genomic_DNA"/>
</dbReference>
<evidence type="ECO:0000313" key="2">
    <source>
        <dbReference type="EMBL" id="PIL30052.1"/>
    </source>
</evidence>
<organism evidence="3 4">
    <name type="scientific">Ganoderma sinense ZZ0214-1</name>
    <dbReference type="NCBI Taxonomy" id="1077348"/>
    <lineage>
        <taxon>Eukaryota</taxon>
        <taxon>Fungi</taxon>
        <taxon>Dikarya</taxon>
        <taxon>Basidiomycota</taxon>
        <taxon>Agaricomycotina</taxon>
        <taxon>Agaricomycetes</taxon>
        <taxon>Polyporales</taxon>
        <taxon>Polyporaceae</taxon>
        <taxon>Ganoderma</taxon>
    </lineage>
</organism>
<evidence type="ECO:0000313" key="3">
    <source>
        <dbReference type="EMBL" id="PIL30226.1"/>
    </source>
</evidence>
<comment type="caution">
    <text evidence="3">The sequence shown here is derived from an EMBL/GenBank/DDBJ whole genome shotgun (WGS) entry which is preliminary data.</text>
</comment>
<keyword evidence="4" id="KW-1185">Reference proteome</keyword>
<protein>
    <submittedName>
        <fullName evidence="3">Uncharacterized protein</fullName>
    </submittedName>
</protein>
<sequence>MGRRNEPDRSPHELFSTASVEPDHAKRYPYAHLAEPPNPPAGRVLYTREDSAAASPPVRRPAGTLFLSGHLMWQLRPPVAPLSVLESVRGGAGLPLSSQLAE</sequence>
<feature type="region of interest" description="Disordered" evidence="1">
    <location>
        <begin position="1"/>
        <end position="44"/>
    </location>
</feature>